<dbReference type="GO" id="GO:0003700">
    <property type="term" value="F:DNA-binding transcription factor activity"/>
    <property type="evidence" value="ECO:0007669"/>
    <property type="project" value="InterPro"/>
</dbReference>
<feature type="domain" description="HTH lysR-type" evidence="5">
    <location>
        <begin position="1"/>
        <end position="58"/>
    </location>
</feature>
<dbReference type="EMBL" id="FOBW01000009">
    <property type="protein sequence ID" value="SEN10042.1"/>
    <property type="molecule type" value="Genomic_DNA"/>
</dbReference>
<dbReference type="PANTHER" id="PTHR30126:SF64">
    <property type="entry name" value="HTH-TYPE TRANSCRIPTIONAL REGULATOR CITR"/>
    <property type="match status" value="1"/>
</dbReference>
<organism evidence="6 7">
    <name type="scientific">Mesobacillus persicus</name>
    <dbReference type="NCBI Taxonomy" id="930146"/>
    <lineage>
        <taxon>Bacteria</taxon>
        <taxon>Bacillati</taxon>
        <taxon>Bacillota</taxon>
        <taxon>Bacilli</taxon>
        <taxon>Bacillales</taxon>
        <taxon>Bacillaceae</taxon>
        <taxon>Mesobacillus</taxon>
    </lineage>
</organism>
<dbReference type="FunFam" id="1.10.10.10:FF:000001">
    <property type="entry name" value="LysR family transcriptional regulator"/>
    <property type="match status" value="1"/>
</dbReference>
<evidence type="ECO:0000256" key="3">
    <source>
        <dbReference type="ARBA" id="ARBA00023125"/>
    </source>
</evidence>
<dbReference type="InterPro" id="IPR036390">
    <property type="entry name" value="WH_DNA-bd_sf"/>
</dbReference>
<dbReference type="InterPro" id="IPR036388">
    <property type="entry name" value="WH-like_DNA-bd_sf"/>
</dbReference>
<evidence type="ECO:0000256" key="4">
    <source>
        <dbReference type="ARBA" id="ARBA00023163"/>
    </source>
</evidence>
<comment type="similarity">
    <text evidence="1">Belongs to the LysR transcriptional regulatory family.</text>
</comment>
<dbReference type="SUPFAM" id="SSF46785">
    <property type="entry name" value="Winged helix' DNA-binding domain"/>
    <property type="match status" value="1"/>
</dbReference>
<dbReference type="Pfam" id="PF03466">
    <property type="entry name" value="LysR_substrate"/>
    <property type="match status" value="1"/>
</dbReference>
<dbReference type="PRINTS" id="PR00039">
    <property type="entry name" value="HTHLYSR"/>
</dbReference>
<dbReference type="OrthoDB" id="9803735at2"/>
<dbReference type="GO" id="GO:0000976">
    <property type="term" value="F:transcription cis-regulatory region binding"/>
    <property type="evidence" value="ECO:0007669"/>
    <property type="project" value="TreeGrafter"/>
</dbReference>
<dbReference type="InterPro" id="IPR047788">
    <property type="entry name" value="LysR-like_Sec_metab"/>
</dbReference>
<accession>A0A1H8DS02</accession>
<keyword evidence="4" id="KW-0804">Transcription</keyword>
<proteinExistence type="inferred from homology"/>
<dbReference type="PANTHER" id="PTHR30126">
    <property type="entry name" value="HTH-TYPE TRANSCRIPTIONAL REGULATOR"/>
    <property type="match status" value="1"/>
</dbReference>
<dbReference type="STRING" id="930146.SAMN05192533_10931"/>
<dbReference type="PROSITE" id="PS50931">
    <property type="entry name" value="HTH_LYSR"/>
    <property type="match status" value="1"/>
</dbReference>
<protein>
    <submittedName>
        <fullName evidence="6">DNA-binding transcriptional regulator, LysR family</fullName>
    </submittedName>
</protein>
<evidence type="ECO:0000313" key="6">
    <source>
        <dbReference type="EMBL" id="SEN10042.1"/>
    </source>
</evidence>
<dbReference type="InterPro" id="IPR005119">
    <property type="entry name" value="LysR_subst-bd"/>
</dbReference>
<dbReference type="SUPFAM" id="SSF53850">
    <property type="entry name" value="Periplasmic binding protein-like II"/>
    <property type="match status" value="1"/>
</dbReference>
<gene>
    <name evidence="6" type="ORF">SAMN05192533_10931</name>
</gene>
<dbReference type="Gene3D" id="1.10.10.10">
    <property type="entry name" value="Winged helix-like DNA-binding domain superfamily/Winged helix DNA-binding domain"/>
    <property type="match status" value="1"/>
</dbReference>
<dbReference type="NCBIfam" id="NF040786">
    <property type="entry name" value="LysR_Sec_metab"/>
    <property type="match status" value="1"/>
</dbReference>
<sequence>MDLHQLYVFTKVVENKSFSKAAEEVFLSQSTVSSHINALEKSLSVKLFDRVGRESQLTPHGERLYDWAQQLLLLKDQALLDLSEGMTEFRGVIRVGASSVPGQFIIPQMIKQFREEYPLVTFHISEASSKVTAEKVLNGTVDVGILGEKYENDKLHYIPLLKEHLVLITSNDIVLEEPVSIHELLNYPFVMRNSDSGTNALLERLLKKNNIPKDQLNIIAYTDSGQSLTQFVKEGIGIAIISEIAADEYSTNQLIKKYRIEGFNEERYFYLVYNKNKTLSLISKLFINYWES</sequence>
<evidence type="ECO:0000259" key="5">
    <source>
        <dbReference type="PROSITE" id="PS50931"/>
    </source>
</evidence>
<reference evidence="7" key="1">
    <citation type="submission" date="2016-10" db="EMBL/GenBank/DDBJ databases">
        <authorList>
            <person name="Varghese N."/>
            <person name="Submissions S."/>
        </authorList>
    </citation>
    <scope>NUCLEOTIDE SEQUENCE [LARGE SCALE GENOMIC DNA]</scope>
    <source>
        <strain evidence="7">B48,IBRC-M 10115,DSM 25386,CECT 8001</strain>
    </source>
</reference>
<dbReference type="Proteomes" id="UP000198553">
    <property type="component" value="Unassembled WGS sequence"/>
</dbReference>
<evidence type="ECO:0000256" key="2">
    <source>
        <dbReference type="ARBA" id="ARBA00023015"/>
    </source>
</evidence>
<dbReference type="Pfam" id="PF00126">
    <property type="entry name" value="HTH_1"/>
    <property type="match status" value="1"/>
</dbReference>
<dbReference type="Gene3D" id="3.40.190.290">
    <property type="match status" value="1"/>
</dbReference>
<keyword evidence="2" id="KW-0805">Transcription regulation</keyword>
<keyword evidence="7" id="KW-1185">Reference proteome</keyword>
<dbReference type="AlphaFoldDB" id="A0A1H8DS02"/>
<evidence type="ECO:0000313" key="7">
    <source>
        <dbReference type="Proteomes" id="UP000198553"/>
    </source>
</evidence>
<dbReference type="RefSeq" id="WP_090746333.1">
    <property type="nucleotide sequence ID" value="NZ_FOBW01000009.1"/>
</dbReference>
<dbReference type="InterPro" id="IPR000847">
    <property type="entry name" value="LysR_HTH_N"/>
</dbReference>
<keyword evidence="3 6" id="KW-0238">DNA-binding</keyword>
<name>A0A1H8DS02_9BACI</name>
<evidence type="ECO:0000256" key="1">
    <source>
        <dbReference type="ARBA" id="ARBA00009437"/>
    </source>
</evidence>